<name>A0ABD2IRG1_9BILA</name>
<protein>
    <submittedName>
        <fullName evidence="1">Uncharacterized protein</fullName>
    </submittedName>
</protein>
<accession>A0ABD2IRG1</accession>
<dbReference type="Proteomes" id="UP001620626">
    <property type="component" value="Unassembled WGS sequence"/>
</dbReference>
<proteinExistence type="predicted"/>
<evidence type="ECO:0000313" key="2">
    <source>
        <dbReference type="Proteomes" id="UP001620626"/>
    </source>
</evidence>
<organism evidence="1 2">
    <name type="scientific">Heterodera trifolii</name>
    <dbReference type="NCBI Taxonomy" id="157864"/>
    <lineage>
        <taxon>Eukaryota</taxon>
        <taxon>Metazoa</taxon>
        <taxon>Ecdysozoa</taxon>
        <taxon>Nematoda</taxon>
        <taxon>Chromadorea</taxon>
        <taxon>Rhabditida</taxon>
        <taxon>Tylenchina</taxon>
        <taxon>Tylenchomorpha</taxon>
        <taxon>Tylenchoidea</taxon>
        <taxon>Heteroderidae</taxon>
        <taxon>Heteroderinae</taxon>
        <taxon>Heterodera</taxon>
    </lineage>
</organism>
<gene>
    <name evidence="1" type="ORF">niasHT_038857</name>
</gene>
<dbReference type="EMBL" id="JBICBT010001160">
    <property type="protein sequence ID" value="KAL3080420.1"/>
    <property type="molecule type" value="Genomic_DNA"/>
</dbReference>
<sequence length="131" mass="14851">MVTHHFWHWYTESQFLCKKQRTNGWEIGAGGAAANGRTTIDGFALLAEAPPKIGLLKKPLVHNSQSGNGLETEAERSDNFYMEPRIWLETDKADPKPTNWQNKSGKNFFDPKKRQAADVAITNRQLFFCPS</sequence>
<dbReference type="AlphaFoldDB" id="A0ABD2IRG1"/>
<keyword evidence="2" id="KW-1185">Reference proteome</keyword>
<comment type="caution">
    <text evidence="1">The sequence shown here is derived from an EMBL/GenBank/DDBJ whole genome shotgun (WGS) entry which is preliminary data.</text>
</comment>
<reference evidence="1 2" key="1">
    <citation type="submission" date="2024-10" db="EMBL/GenBank/DDBJ databases">
        <authorList>
            <person name="Kim D."/>
        </authorList>
    </citation>
    <scope>NUCLEOTIDE SEQUENCE [LARGE SCALE GENOMIC DNA]</scope>
    <source>
        <strain evidence="1">BH-2024</strain>
    </source>
</reference>
<evidence type="ECO:0000313" key="1">
    <source>
        <dbReference type="EMBL" id="KAL3080420.1"/>
    </source>
</evidence>